<organism evidence="2 3">
    <name type="scientific">Aquincola tertiaricarbonis</name>
    <dbReference type="NCBI Taxonomy" id="391953"/>
    <lineage>
        <taxon>Bacteria</taxon>
        <taxon>Pseudomonadati</taxon>
        <taxon>Pseudomonadota</taxon>
        <taxon>Betaproteobacteria</taxon>
        <taxon>Burkholderiales</taxon>
        <taxon>Sphaerotilaceae</taxon>
        <taxon>Aquincola</taxon>
    </lineage>
</organism>
<dbReference type="GO" id="GO:0016787">
    <property type="term" value="F:hydrolase activity"/>
    <property type="evidence" value="ECO:0007669"/>
    <property type="project" value="UniProtKB-KW"/>
</dbReference>
<accession>A0ABY4SBC5</accession>
<dbReference type="InterPro" id="IPR029058">
    <property type="entry name" value="AB_hydrolase_fold"/>
</dbReference>
<keyword evidence="3" id="KW-1185">Reference proteome</keyword>
<dbReference type="Proteomes" id="UP001056201">
    <property type="component" value="Chromosome 2"/>
</dbReference>
<protein>
    <submittedName>
        <fullName evidence="2">Alpha/beta fold hydrolase</fullName>
    </submittedName>
</protein>
<evidence type="ECO:0000313" key="2">
    <source>
        <dbReference type="EMBL" id="URI08534.1"/>
    </source>
</evidence>
<dbReference type="InterPro" id="IPR050266">
    <property type="entry name" value="AB_hydrolase_sf"/>
</dbReference>
<dbReference type="Pfam" id="PF12146">
    <property type="entry name" value="Hydrolase_4"/>
    <property type="match status" value="1"/>
</dbReference>
<feature type="domain" description="Serine aminopeptidase S33" evidence="1">
    <location>
        <begin position="28"/>
        <end position="269"/>
    </location>
</feature>
<reference evidence="2" key="1">
    <citation type="submission" date="2022-05" db="EMBL/GenBank/DDBJ databases">
        <title>An RpoN-dependent PEP-CTERM gene is involved in floc formation of an Aquincola tertiaricarbonis strain.</title>
        <authorList>
            <person name="Qiu D."/>
            <person name="Xia M."/>
        </authorList>
    </citation>
    <scope>NUCLEOTIDE SEQUENCE</scope>
    <source>
        <strain evidence="2">RN12</strain>
    </source>
</reference>
<dbReference type="PANTHER" id="PTHR43798">
    <property type="entry name" value="MONOACYLGLYCEROL LIPASE"/>
    <property type="match status" value="1"/>
</dbReference>
<proteinExistence type="predicted"/>
<dbReference type="Gene3D" id="3.40.50.1820">
    <property type="entry name" value="alpha/beta hydrolase"/>
    <property type="match status" value="1"/>
</dbReference>
<dbReference type="InterPro" id="IPR022742">
    <property type="entry name" value="Hydrolase_4"/>
</dbReference>
<dbReference type="PANTHER" id="PTHR43798:SF33">
    <property type="entry name" value="HYDROLASE, PUTATIVE (AFU_ORTHOLOGUE AFUA_2G14860)-RELATED"/>
    <property type="match status" value="1"/>
</dbReference>
<evidence type="ECO:0000313" key="3">
    <source>
        <dbReference type="Proteomes" id="UP001056201"/>
    </source>
</evidence>
<keyword evidence="2" id="KW-0378">Hydrolase</keyword>
<dbReference type="RefSeq" id="WP_250196756.1">
    <property type="nucleotide sequence ID" value="NZ_CP097636.1"/>
</dbReference>
<name>A0ABY4SBC5_AQUTE</name>
<dbReference type="EMBL" id="CP097636">
    <property type="protein sequence ID" value="URI08534.1"/>
    <property type="molecule type" value="Genomic_DNA"/>
</dbReference>
<gene>
    <name evidence="2" type="ORF">MW290_23420</name>
</gene>
<evidence type="ECO:0000259" key="1">
    <source>
        <dbReference type="Pfam" id="PF12146"/>
    </source>
</evidence>
<sequence length="304" mass="33289">MSTPGTLDSRQICVTPHEFLLPGSGPRARTGVLLVHGMTGTPNEMRLLARGLHKHGFTVYAVQLAGHCGSVDDLLATRWQDWLASARAGLMRLRPEVDRVVVGGLSVGAVLALALAEDEPGSVDGVCALSTIFRYDGWTIPFYTRFAFVLPLLRRLGIGRTRMFMEQPPYGIKDEALRQQIVRRMLEGHSAEAGLPGNPWWTVQEMRRLSARVRRRLAAVRAPVLAIHARHDDVASAANAQTIARGVVQAPVELLLLDDSYHMITVDRERRTVIARCAEFIDRVAGMPALAAAAPALRQELAVG</sequence>
<dbReference type="SUPFAM" id="SSF53474">
    <property type="entry name" value="alpha/beta-Hydrolases"/>
    <property type="match status" value="1"/>
</dbReference>